<sequence length="266" mass="30511">MAQYGRLRTDKVMYQSPSTGGYQQYIFYKRFLPGVSYCEELKNRITKVDKVLIVLSKTSSRSSKFLKVIDCTLEYIDTKQLVCNIIPLLLDDDVDMPFMLHCYIPFLLYAEDSLKLIRSLCVISEEQRVGIFVRSTISSFVEASQLRRLNILSLPPSASDRIKKSADNVMQHWGVTINEKCLTVNMNTLQNLSAYHRFCLNDLYRHFHAADDLRIIRATGVTKFRFQSLFKNGQVYEDLISIYTGILAGSKKTNNVVIGTNIAEMK</sequence>
<dbReference type="Gene3D" id="3.40.50.10140">
    <property type="entry name" value="Toll/interleukin-1 receptor homology (TIR) domain"/>
    <property type="match status" value="1"/>
</dbReference>
<dbReference type="Proteomes" id="UP000507470">
    <property type="component" value="Unassembled WGS sequence"/>
</dbReference>
<reference evidence="1 2" key="1">
    <citation type="submission" date="2020-06" db="EMBL/GenBank/DDBJ databases">
        <authorList>
            <person name="Li R."/>
            <person name="Bekaert M."/>
        </authorList>
    </citation>
    <scope>NUCLEOTIDE SEQUENCE [LARGE SCALE GENOMIC DNA]</scope>
    <source>
        <strain evidence="2">wild</strain>
    </source>
</reference>
<keyword evidence="2" id="KW-1185">Reference proteome</keyword>
<accession>A0A6J8C527</accession>
<dbReference type="EMBL" id="CACVKT020004638">
    <property type="protein sequence ID" value="CAC5390812.1"/>
    <property type="molecule type" value="Genomic_DNA"/>
</dbReference>
<protein>
    <submittedName>
        <fullName evidence="1">Uncharacterized protein</fullName>
    </submittedName>
</protein>
<evidence type="ECO:0000313" key="2">
    <source>
        <dbReference type="Proteomes" id="UP000507470"/>
    </source>
</evidence>
<gene>
    <name evidence="1" type="ORF">MCOR_25888</name>
</gene>
<dbReference type="OrthoDB" id="6146218at2759"/>
<dbReference type="SUPFAM" id="SSF52200">
    <property type="entry name" value="Toll/Interleukin receptor TIR domain"/>
    <property type="match status" value="1"/>
</dbReference>
<organism evidence="1 2">
    <name type="scientific">Mytilus coruscus</name>
    <name type="common">Sea mussel</name>
    <dbReference type="NCBI Taxonomy" id="42192"/>
    <lineage>
        <taxon>Eukaryota</taxon>
        <taxon>Metazoa</taxon>
        <taxon>Spiralia</taxon>
        <taxon>Lophotrochozoa</taxon>
        <taxon>Mollusca</taxon>
        <taxon>Bivalvia</taxon>
        <taxon>Autobranchia</taxon>
        <taxon>Pteriomorphia</taxon>
        <taxon>Mytilida</taxon>
        <taxon>Mytiloidea</taxon>
        <taxon>Mytilidae</taxon>
        <taxon>Mytilinae</taxon>
        <taxon>Mytilus</taxon>
    </lineage>
</organism>
<dbReference type="AlphaFoldDB" id="A0A6J8C527"/>
<name>A0A6J8C527_MYTCO</name>
<evidence type="ECO:0000313" key="1">
    <source>
        <dbReference type="EMBL" id="CAC5390812.1"/>
    </source>
</evidence>
<proteinExistence type="predicted"/>
<dbReference type="InterPro" id="IPR035897">
    <property type="entry name" value="Toll_tir_struct_dom_sf"/>
</dbReference>